<sequence>MEKMSESYPVEILCVSTRGETEREIEVRPSVISWRIARSSTRVGTSDLPVILEITDERLWEMERDQRRKMEIKD</sequence>
<organism evidence="1 2">
    <name type="scientific">Pristionchus pacificus</name>
    <name type="common">Parasitic nematode worm</name>
    <dbReference type="NCBI Taxonomy" id="54126"/>
    <lineage>
        <taxon>Eukaryota</taxon>
        <taxon>Metazoa</taxon>
        <taxon>Ecdysozoa</taxon>
        <taxon>Nematoda</taxon>
        <taxon>Chromadorea</taxon>
        <taxon>Rhabditida</taxon>
        <taxon>Rhabditina</taxon>
        <taxon>Diplogasteromorpha</taxon>
        <taxon>Diplogasteroidea</taxon>
        <taxon>Neodiplogasteridae</taxon>
        <taxon>Pristionchus</taxon>
    </lineage>
</organism>
<dbReference type="Proteomes" id="UP000005239">
    <property type="component" value="Unassembled WGS sequence"/>
</dbReference>
<accession>A0A2A6BK87</accession>
<name>A0A2A6BK87_PRIPA</name>
<evidence type="ECO:0000313" key="1">
    <source>
        <dbReference type="EnsemblMetazoa" id="PPA45137.1"/>
    </source>
</evidence>
<protein>
    <submittedName>
        <fullName evidence="1">Uncharacterized protein</fullName>
    </submittedName>
</protein>
<dbReference type="EnsemblMetazoa" id="PPA45137.1">
    <property type="protein sequence ID" value="PPA45137.1"/>
    <property type="gene ID" value="WBGene00283506"/>
</dbReference>
<gene>
    <name evidence="1" type="primary">WBGene00283506</name>
</gene>
<reference evidence="2" key="1">
    <citation type="journal article" date="2008" name="Nat. Genet.">
        <title>The Pristionchus pacificus genome provides a unique perspective on nematode lifestyle and parasitism.</title>
        <authorList>
            <person name="Dieterich C."/>
            <person name="Clifton S.W."/>
            <person name="Schuster L.N."/>
            <person name="Chinwalla A."/>
            <person name="Delehaunty K."/>
            <person name="Dinkelacker I."/>
            <person name="Fulton L."/>
            <person name="Fulton R."/>
            <person name="Godfrey J."/>
            <person name="Minx P."/>
            <person name="Mitreva M."/>
            <person name="Roeseler W."/>
            <person name="Tian H."/>
            <person name="Witte H."/>
            <person name="Yang S.P."/>
            <person name="Wilson R.K."/>
            <person name="Sommer R.J."/>
        </authorList>
    </citation>
    <scope>NUCLEOTIDE SEQUENCE [LARGE SCALE GENOMIC DNA]</scope>
    <source>
        <strain evidence="2">PS312</strain>
    </source>
</reference>
<keyword evidence="2" id="KW-1185">Reference proteome</keyword>
<evidence type="ECO:0000313" key="2">
    <source>
        <dbReference type="Proteomes" id="UP000005239"/>
    </source>
</evidence>
<accession>A0A8R1V080</accession>
<reference evidence="1" key="2">
    <citation type="submission" date="2022-06" db="UniProtKB">
        <authorList>
            <consortium name="EnsemblMetazoa"/>
        </authorList>
    </citation>
    <scope>IDENTIFICATION</scope>
    <source>
        <strain evidence="1">PS312</strain>
    </source>
</reference>
<proteinExistence type="predicted"/>
<dbReference type="AlphaFoldDB" id="A0A2A6BK87"/>